<dbReference type="PROSITE" id="PS51257">
    <property type="entry name" value="PROKAR_LIPOPROTEIN"/>
    <property type="match status" value="1"/>
</dbReference>
<organism evidence="2 3">
    <name type="scientific">Vibrio gigantis</name>
    <dbReference type="NCBI Taxonomy" id="296199"/>
    <lineage>
        <taxon>Bacteria</taxon>
        <taxon>Pseudomonadati</taxon>
        <taxon>Pseudomonadota</taxon>
        <taxon>Gammaproteobacteria</taxon>
        <taxon>Vibrionales</taxon>
        <taxon>Vibrionaceae</taxon>
        <taxon>Vibrio</taxon>
    </lineage>
</organism>
<protein>
    <submittedName>
        <fullName evidence="2">DUF3313 family protein</fullName>
    </submittedName>
</protein>
<dbReference type="Proteomes" id="UP000322521">
    <property type="component" value="Unassembled WGS sequence"/>
</dbReference>
<evidence type="ECO:0000313" key="2">
    <source>
        <dbReference type="EMBL" id="KAA8677636.1"/>
    </source>
</evidence>
<reference evidence="2 3" key="1">
    <citation type="submission" date="2019-09" db="EMBL/GenBank/DDBJ databases">
        <title>Draft genome sequence of various Type strains from the CCUG.</title>
        <authorList>
            <person name="Pineiro-Iglesias B."/>
            <person name="Tunovic T."/>
            <person name="Unosson C."/>
            <person name="Inganas E."/>
            <person name="Ohlen M."/>
            <person name="Cardew S."/>
            <person name="Jensie-Markopoulos S."/>
            <person name="Salva-Serra F."/>
            <person name="Jaen-Luchoro D."/>
            <person name="Karlsson R."/>
            <person name="Svensson-Stadler L."/>
            <person name="Chun J."/>
            <person name="Moore E."/>
        </authorList>
    </citation>
    <scope>NUCLEOTIDE SEQUENCE [LARGE SCALE GENOMIC DNA]</scope>
    <source>
        <strain evidence="2 3">CCUG 56969T</strain>
    </source>
</reference>
<evidence type="ECO:0000256" key="1">
    <source>
        <dbReference type="SAM" id="SignalP"/>
    </source>
</evidence>
<feature type="signal peptide" evidence="1">
    <location>
        <begin position="1"/>
        <end position="20"/>
    </location>
</feature>
<sequence length="230" mass="25971">MKLHYLYPLLALFTVGCASSVPNKEEIKSVDSDHYFVDSQFDDDMAGMSWIAKDSTSMHFNEFKFETVGIKKTGVDKQVSQQVQSQFKAEIAKQVDKKLAEKLQGYKNQILENNELDISIMLYGIEDIPEDLRLTEVIPVGTVIGAIKYAAGTRDRSIRIIASVDLKVHESSELIGRRIFVVNNNGVLENDKSEITIEMLGKNIEQITKQAVDFAFEVAYLNKNQGKRDE</sequence>
<dbReference type="EMBL" id="VXJS01000004">
    <property type="protein sequence ID" value="KAA8677636.1"/>
    <property type="molecule type" value="Genomic_DNA"/>
</dbReference>
<name>A0A5M9P025_9VIBR</name>
<dbReference type="OrthoDB" id="5889433at2"/>
<dbReference type="InterPro" id="IPR021747">
    <property type="entry name" value="DUF3313"/>
</dbReference>
<dbReference type="AlphaFoldDB" id="A0A5M9P025"/>
<accession>A0A5M9P025</accession>
<keyword evidence="3" id="KW-1185">Reference proteome</keyword>
<dbReference type="RefSeq" id="WP_086712710.1">
    <property type="nucleotide sequence ID" value="NZ_AP025493.1"/>
</dbReference>
<comment type="caution">
    <text evidence="2">The sequence shown here is derived from an EMBL/GenBank/DDBJ whole genome shotgun (WGS) entry which is preliminary data.</text>
</comment>
<keyword evidence="1" id="KW-0732">Signal</keyword>
<dbReference type="Pfam" id="PF11769">
    <property type="entry name" value="DUF3313"/>
    <property type="match status" value="1"/>
</dbReference>
<gene>
    <name evidence="2" type="ORF">F4W18_08750</name>
</gene>
<evidence type="ECO:0000313" key="3">
    <source>
        <dbReference type="Proteomes" id="UP000322521"/>
    </source>
</evidence>
<proteinExistence type="predicted"/>
<feature type="chain" id="PRO_5024445442" evidence="1">
    <location>
        <begin position="21"/>
        <end position="230"/>
    </location>
</feature>